<protein>
    <submittedName>
        <fullName evidence="1">Uncharacterized protein</fullName>
    </submittedName>
</protein>
<proteinExistence type="predicted"/>
<dbReference type="EMBL" id="JAWQEG010000347">
    <property type="protein sequence ID" value="KAK3891386.1"/>
    <property type="molecule type" value="Genomic_DNA"/>
</dbReference>
<sequence length="85" mass="9402">MWRKGCGTRAIQTKLMVVTIVRNIPKVSGTAGSRRGSCSAPEFPPPELKCQNKHYTARDKVDLIPVGPKEEISVRLRGAYVTFDS</sequence>
<comment type="caution">
    <text evidence="1">The sequence shown here is derived from an EMBL/GenBank/DDBJ whole genome shotgun (WGS) entry which is preliminary data.</text>
</comment>
<evidence type="ECO:0000313" key="2">
    <source>
        <dbReference type="Proteomes" id="UP001286313"/>
    </source>
</evidence>
<reference evidence="1" key="1">
    <citation type="submission" date="2023-10" db="EMBL/GenBank/DDBJ databases">
        <title>Genome assemblies of two species of porcelain crab, Petrolisthes cinctipes and Petrolisthes manimaculis (Anomura: Porcellanidae).</title>
        <authorList>
            <person name="Angst P."/>
        </authorList>
    </citation>
    <scope>NUCLEOTIDE SEQUENCE</scope>
    <source>
        <strain evidence="1">PB745_01</strain>
        <tissue evidence="1">Gill</tissue>
    </source>
</reference>
<dbReference type="Proteomes" id="UP001286313">
    <property type="component" value="Unassembled WGS sequence"/>
</dbReference>
<keyword evidence="2" id="KW-1185">Reference proteome</keyword>
<evidence type="ECO:0000313" key="1">
    <source>
        <dbReference type="EMBL" id="KAK3891386.1"/>
    </source>
</evidence>
<name>A0AAE1GGB6_PETCI</name>
<organism evidence="1 2">
    <name type="scientific">Petrolisthes cinctipes</name>
    <name type="common">Flat porcelain crab</name>
    <dbReference type="NCBI Taxonomy" id="88211"/>
    <lineage>
        <taxon>Eukaryota</taxon>
        <taxon>Metazoa</taxon>
        <taxon>Ecdysozoa</taxon>
        <taxon>Arthropoda</taxon>
        <taxon>Crustacea</taxon>
        <taxon>Multicrustacea</taxon>
        <taxon>Malacostraca</taxon>
        <taxon>Eumalacostraca</taxon>
        <taxon>Eucarida</taxon>
        <taxon>Decapoda</taxon>
        <taxon>Pleocyemata</taxon>
        <taxon>Anomura</taxon>
        <taxon>Galatheoidea</taxon>
        <taxon>Porcellanidae</taxon>
        <taxon>Petrolisthes</taxon>
    </lineage>
</organism>
<accession>A0AAE1GGB6</accession>
<gene>
    <name evidence="1" type="ORF">Pcinc_004685</name>
</gene>
<dbReference type="AlphaFoldDB" id="A0AAE1GGB6"/>